<keyword evidence="15" id="KW-0418">Kinase</keyword>
<evidence type="ECO:0000256" key="5">
    <source>
        <dbReference type="ARBA" id="ARBA00012513"/>
    </source>
</evidence>
<proteinExistence type="inferred from homology"/>
<dbReference type="InterPro" id="IPR011009">
    <property type="entry name" value="Kinase-like_dom_sf"/>
</dbReference>
<dbReference type="GO" id="GO:0005886">
    <property type="term" value="C:plasma membrane"/>
    <property type="evidence" value="ECO:0007669"/>
    <property type="project" value="UniProtKB-SubCell"/>
</dbReference>
<keyword evidence="9" id="KW-0433">Leucine-rich repeat</keyword>
<keyword evidence="12 24" id="KW-0732">Signal</keyword>
<dbReference type="InterPro" id="IPR000719">
    <property type="entry name" value="Prot_kinase_dom"/>
</dbReference>
<dbReference type="CDD" id="cd14066">
    <property type="entry name" value="STKc_IRAK"/>
    <property type="match status" value="1"/>
</dbReference>
<dbReference type="InterPro" id="IPR003591">
    <property type="entry name" value="Leu-rich_rpt_typical-subtyp"/>
</dbReference>
<evidence type="ECO:0000256" key="7">
    <source>
        <dbReference type="ARBA" id="ARBA00022527"/>
    </source>
</evidence>
<evidence type="ECO:0000256" key="11">
    <source>
        <dbReference type="ARBA" id="ARBA00022692"/>
    </source>
</evidence>
<evidence type="ECO:0000256" key="15">
    <source>
        <dbReference type="ARBA" id="ARBA00022777"/>
    </source>
</evidence>
<dbReference type="PROSITE" id="PS00108">
    <property type="entry name" value="PROTEIN_KINASE_ST"/>
    <property type="match status" value="1"/>
</dbReference>
<evidence type="ECO:0000256" key="4">
    <source>
        <dbReference type="ARBA" id="ARBA00009592"/>
    </source>
</evidence>
<dbReference type="InterPro" id="IPR032675">
    <property type="entry name" value="LRR_dom_sf"/>
</dbReference>
<dbReference type="SMART" id="SM00220">
    <property type="entry name" value="S_TKc"/>
    <property type="match status" value="1"/>
</dbReference>
<dbReference type="EC" id="2.7.11.1" evidence="5"/>
<evidence type="ECO:0000256" key="1">
    <source>
        <dbReference type="ARBA" id="ARBA00004162"/>
    </source>
</evidence>
<dbReference type="SUPFAM" id="SSF52058">
    <property type="entry name" value="L domain-like"/>
    <property type="match status" value="2"/>
</dbReference>
<dbReference type="FunFam" id="3.80.10.10:FF:000101">
    <property type="entry name" value="LRR receptor-like serine/threonine-protein kinase ERECTA"/>
    <property type="match status" value="1"/>
</dbReference>
<keyword evidence="14" id="KW-0547">Nucleotide-binding</keyword>
<evidence type="ECO:0000313" key="27">
    <source>
        <dbReference type="Proteomes" id="UP001345219"/>
    </source>
</evidence>
<dbReference type="Gene3D" id="3.30.200.20">
    <property type="entry name" value="Phosphorylase Kinase, domain 1"/>
    <property type="match status" value="1"/>
</dbReference>
<dbReference type="InterPro" id="IPR013210">
    <property type="entry name" value="LRR_N_plant-typ"/>
</dbReference>
<dbReference type="FunFam" id="3.80.10.10:FF:000288">
    <property type="entry name" value="LRR receptor-like serine/threonine-protein kinase EFR"/>
    <property type="match status" value="1"/>
</dbReference>
<comment type="catalytic activity">
    <reaction evidence="21">
        <text>L-threonyl-[protein] + ATP = O-phospho-L-threonyl-[protein] + ADP + H(+)</text>
        <dbReference type="Rhea" id="RHEA:46608"/>
        <dbReference type="Rhea" id="RHEA-COMP:11060"/>
        <dbReference type="Rhea" id="RHEA-COMP:11605"/>
        <dbReference type="ChEBI" id="CHEBI:15378"/>
        <dbReference type="ChEBI" id="CHEBI:30013"/>
        <dbReference type="ChEBI" id="CHEBI:30616"/>
        <dbReference type="ChEBI" id="CHEBI:61977"/>
        <dbReference type="ChEBI" id="CHEBI:456216"/>
        <dbReference type="EC" id="2.7.11.1"/>
    </reaction>
</comment>
<organism evidence="26 27">
    <name type="scientific">Trapa incisa</name>
    <dbReference type="NCBI Taxonomy" id="236973"/>
    <lineage>
        <taxon>Eukaryota</taxon>
        <taxon>Viridiplantae</taxon>
        <taxon>Streptophyta</taxon>
        <taxon>Embryophyta</taxon>
        <taxon>Tracheophyta</taxon>
        <taxon>Spermatophyta</taxon>
        <taxon>Magnoliopsida</taxon>
        <taxon>eudicotyledons</taxon>
        <taxon>Gunneridae</taxon>
        <taxon>Pentapetalae</taxon>
        <taxon>rosids</taxon>
        <taxon>malvids</taxon>
        <taxon>Myrtales</taxon>
        <taxon>Lythraceae</taxon>
        <taxon>Trapa</taxon>
    </lineage>
</organism>
<sequence length="1009" mass="109274">MVMKPNFSLRIHTLASIVHLAVAAFHLTNETDYQGLLAFKGHITSDPSDVLSSWNHSVHFCDWTGVRCGKKHQRVTAILLPSLQLVGALSPHIWNLTFLRVLDLQGNHLNGVLPEEIAQLTRLQILGLTNNSIEGELPRNFSNCADLRELLLNGNNLQGQIPAELGNLIKLTTLLLEKNQFTGQLPPALGNLSALTKLSTARNHIQGTIPSHLGSLSNLEEINLGGNNLSGHIPTPLYNISSIHYFALASNSLGGTLPPDIFSAFANLHTLYLGLNQFSGSIPSTITNASQLQFIDMGANYLVGPIPVELGGHRSLQLFNFERNFLGTKEGDDLGFITSLTNYTKLQVLSVFMNRLKGILPSTIANFSSSLTQLFMGYNFISGTLPSGVGSLVNVQFLYFQGNGLSGTIPSSITRLQNLLELSVSHNNLSGAIPFFVGNLTSLSKLFLENNMLEGTIPASIGNCTHLSILGLDHNHLVGTVPQELFSISSFSGDLFLAANHLTGPIPFQIGKLVNLDRLDVSENDMSGEIPSMLGDCAMLELLQLGGNKFVGSIPPSMSNLRSLTYLNLSRNNFSGEIPRFLADLPFIKILDLSFNEFEGEVPNRGIFLNLSAFSVDGNNKLCGGPPDLQLPKCEGGGGIKHKSKKTARMRTILVIIIIVVVIISILVGIAAIILCRSKRLKIGAVIASSAKDHHPQLSYGELSRATDGFSGANIIGEGSCGVVYKGVLSSNGQDIAVKVLKLEEESASKSFMAECKALRNVRHRNLVKIITVCSTVDFRGEDFKALVFEFMPNGSLGKWIHPVRDGARLSVSQRLNIAIDVAAALDYLHHQCHIPVAHSDLKPSNILLDNDFCPRVSDFGLAKFLAVKASGTESSSMGIRGTIGYVAPEYGVGGKVSPEGDIYSFGIILLELFTGKRPTAPMFSGEHGLREFVERSLPDGLNRVLDPWLCLEEVQGNLQQCMISILKVGLLCSDTQPNERMDIREAVAELKKARNSLGLQVSGRGDNA</sequence>
<reference evidence="26 27" key="1">
    <citation type="journal article" date="2023" name="Hortic Res">
        <title>Pangenome of water caltrop reveals structural variations and asymmetric subgenome divergence after allopolyploidization.</title>
        <authorList>
            <person name="Zhang X."/>
            <person name="Chen Y."/>
            <person name="Wang L."/>
            <person name="Yuan Y."/>
            <person name="Fang M."/>
            <person name="Shi L."/>
            <person name="Lu R."/>
            <person name="Comes H.P."/>
            <person name="Ma Y."/>
            <person name="Chen Y."/>
            <person name="Huang G."/>
            <person name="Zhou Y."/>
            <person name="Zheng Z."/>
            <person name="Qiu Y."/>
        </authorList>
    </citation>
    <scope>NUCLEOTIDE SEQUENCE [LARGE SCALE GENOMIC DNA]</scope>
    <source>
        <tissue evidence="26">Roots</tissue>
    </source>
</reference>
<dbReference type="PANTHER" id="PTHR27000:SF777">
    <property type="entry name" value="PROTEIN KINASE DOMAIN-CONTAINING PROTEIN"/>
    <property type="match status" value="1"/>
</dbReference>
<evidence type="ECO:0000259" key="25">
    <source>
        <dbReference type="PROSITE" id="PS50011"/>
    </source>
</evidence>
<dbReference type="PROSITE" id="PS50011">
    <property type="entry name" value="PROTEIN_KINASE_DOM"/>
    <property type="match status" value="1"/>
</dbReference>
<dbReference type="GO" id="GO:0004674">
    <property type="term" value="F:protein serine/threonine kinase activity"/>
    <property type="evidence" value="ECO:0007669"/>
    <property type="project" value="UniProtKB-KW"/>
</dbReference>
<evidence type="ECO:0000256" key="13">
    <source>
        <dbReference type="ARBA" id="ARBA00022737"/>
    </source>
</evidence>
<keyword evidence="27" id="KW-1185">Reference proteome</keyword>
<evidence type="ECO:0000256" key="9">
    <source>
        <dbReference type="ARBA" id="ARBA00022614"/>
    </source>
</evidence>
<dbReference type="PANTHER" id="PTHR27000">
    <property type="entry name" value="LEUCINE-RICH REPEAT RECEPTOR-LIKE PROTEIN KINASE FAMILY PROTEIN-RELATED"/>
    <property type="match status" value="1"/>
</dbReference>
<keyword evidence="20" id="KW-0325">Glycoprotein</keyword>
<dbReference type="SMART" id="SM00369">
    <property type="entry name" value="LRR_TYP"/>
    <property type="match status" value="8"/>
</dbReference>
<evidence type="ECO:0000256" key="3">
    <source>
        <dbReference type="ARBA" id="ARBA00008684"/>
    </source>
</evidence>
<dbReference type="Proteomes" id="UP001345219">
    <property type="component" value="Chromosome 18"/>
</dbReference>
<evidence type="ECO:0000256" key="12">
    <source>
        <dbReference type="ARBA" id="ARBA00022729"/>
    </source>
</evidence>
<keyword evidence="6" id="KW-1003">Cell membrane</keyword>
<evidence type="ECO:0000256" key="10">
    <source>
        <dbReference type="ARBA" id="ARBA00022679"/>
    </source>
</evidence>
<comment type="similarity">
    <text evidence="4">Belongs to the RLP family.</text>
</comment>
<feature type="transmembrane region" description="Helical" evidence="23">
    <location>
        <begin position="653"/>
        <end position="675"/>
    </location>
</feature>
<feature type="signal peptide" evidence="24">
    <location>
        <begin position="1"/>
        <end position="23"/>
    </location>
</feature>
<protein>
    <recommendedName>
        <fullName evidence="5">non-specific serine/threonine protein kinase</fullName>
        <ecNumber evidence="5">2.7.11.1</ecNumber>
    </recommendedName>
</protein>
<dbReference type="Pfam" id="PF08263">
    <property type="entry name" value="LRRNT_2"/>
    <property type="match status" value="1"/>
</dbReference>
<feature type="chain" id="PRO_5043003022" description="non-specific serine/threonine protein kinase" evidence="24">
    <location>
        <begin position="24"/>
        <end position="1009"/>
    </location>
</feature>
<gene>
    <name evidence="26" type="ORF">SAY87_024016</name>
</gene>
<keyword evidence="11 23" id="KW-0812">Transmembrane</keyword>
<dbReference type="Gene3D" id="3.80.10.10">
    <property type="entry name" value="Ribonuclease Inhibitor"/>
    <property type="match status" value="3"/>
</dbReference>
<comment type="similarity">
    <text evidence="3">Belongs to the protein kinase superfamily. Ser/Thr protein kinase family.</text>
</comment>
<evidence type="ECO:0000256" key="14">
    <source>
        <dbReference type="ARBA" id="ARBA00022741"/>
    </source>
</evidence>
<evidence type="ECO:0000256" key="20">
    <source>
        <dbReference type="ARBA" id="ARBA00023180"/>
    </source>
</evidence>
<evidence type="ECO:0000313" key="26">
    <source>
        <dbReference type="EMBL" id="KAK4776055.1"/>
    </source>
</evidence>
<evidence type="ECO:0000256" key="23">
    <source>
        <dbReference type="SAM" id="Phobius"/>
    </source>
</evidence>
<comment type="catalytic activity">
    <reaction evidence="22">
        <text>L-seryl-[protein] + ATP = O-phospho-L-seryl-[protein] + ADP + H(+)</text>
        <dbReference type="Rhea" id="RHEA:17989"/>
        <dbReference type="Rhea" id="RHEA-COMP:9863"/>
        <dbReference type="Rhea" id="RHEA-COMP:11604"/>
        <dbReference type="ChEBI" id="CHEBI:15378"/>
        <dbReference type="ChEBI" id="CHEBI:29999"/>
        <dbReference type="ChEBI" id="CHEBI:30616"/>
        <dbReference type="ChEBI" id="CHEBI:83421"/>
        <dbReference type="ChEBI" id="CHEBI:456216"/>
        <dbReference type="EC" id="2.7.11.1"/>
    </reaction>
</comment>
<dbReference type="InterPro" id="IPR008271">
    <property type="entry name" value="Ser/Thr_kinase_AS"/>
</dbReference>
<dbReference type="SUPFAM" id="SSF56112">
    <property type="entry name" value="Protein kinase-like (PK-like)"/>
    <property type="match status" value="1"/>
</dbReference>
<dbReference type="Gene3D" id="1.10.510.10">
    <property type="entry name" value="Transferase(Phosphotransferase) domain 1"/>
    <property type="match status" value="1"/>
</dbReference>
<dbReference type="FunFam" id="3.80.10.10:FF:000041">
    <property type="entry name" value="LRR receptor-like serine/threonine-protein kinase ERECTA"/>
    <property type="match status" value="1"/>
</dbReference>
<accession>A0AAN7KZU7</accession>
<dbReference type="AlphaFoldDB" id="A0AAN7KZU7"/>
<evidence type="ECO:0000256" key="6">
    <source>
        <dbReference type="ARBA" id="ARBA00022475"/>
    </source>
</evidence>
<evidence type="ECO:0000256" key="2">
    <source>
        <dbReference type="ARBA" id="ARBA00004479"/>
    </source>
</evidence>
<keyword evidence="7" id="KW-0723">Serine/threonine-protein kinase</keyword>
<keyword evidence="18 23" id="KW-0472">Membrane</keyword>
<evidence type="ECO:0000256" key="19">
    <source>
        <dbReference type="ARBA" id="ARBA00023170"/>
    </source>
</evidence>
<comment type="subcellular location">
    <subcellularLocation>
        <location evidence="1">Cell membrane</location>
        <topology evidence="1">Single-pass membrane protein</topology>
    </subcellularLocation>
    <subcellularLocation>
        <location evidence="2">Membrane</location>
        <topology evidence="2">Single-pass type I membrane protein</topology>
    </subcellularLocation>
</comment>
<dbReference type="InterPro" id="IPR001611">
    <property type="entry name" value="Leu-rich_rpt"/>
</dbReference>
<dbReference type="Pfam" id="PF00069">
    <property type="entry name" value="Pkinase"/>
    <property type="match status" value="1"/>
</dbReference>
<evidence type="ECO:0000256" key="21">
    <source>
        <dbReference type="ARBA" id="ARBA00047899"/>
    </source>
</evidence>
<keyword evidence="16" id="KW-0067">ATP-binding</keyword>
<dbReference type="FunFam" id="3.30.200.20:FF:000432">
    <property type="entry name" value="LRR receptor-like serine/threonine-protein kinase EFR"/>
    <property type="match status" value="1"/>
</dbReference>
<comment type="caution">
    <text evidence="26">The sequence shown here is derived from an EMBL/GenBank/DDBJ whole genome shotgun (WGS) entry which is preliminary data.</text>
</comment>
<evidence type="ECO:0000256" key="22">
    <source>
        <dbReference type="ARBA" id="ARBA00048679"/>
    </source>
</evidence>
<dbReference type="GO" id="GO:0005524">
    <property type="term" value="F:ATP binding"/>
    <property type="evidence" value="ECO:0007669"/>
    <property type="project" value="UniProtKB-KW"/>
</dbReference>
<evidence type="ECO:0000256" key="16">
    <source>
        <dbReference type="ARBA" id="ARBA00022840"/>
    </source>
</evidence>
<evidence type="ECO:0000256" key="18">
    <source>
        <dbReference type="ARBA" id="ARBA00023136"/>
    </source>
</evidence>
<keyword evidence="19" id="KW-0675">Receptor</keyword>
<evidence type="ECO:0000256" key="24">
    <source>
        <dbReference type="SAM" id="SignalP"/>
    </source>
</evidence>
<feature type="domain" description="Protein kinase" evidence="25">
    <location>
        <begin position="710"/>
        <end position="998"/>
    </location>
</feature>
<keyword evidence="17 23" id="KW-1133">Transmembrane helix</keyword>
<dbReference type="FunFam" id="1.10.510.10:FF:000358">
    <property type="entry name" value="Putative leucine-rich repeat receptor-like serine/threonine-protein kinase"/>
    <property type="match status" value="1"/>
</dbReference>
<name>A0AAN7KZU7_9MYRT</name>
<evidence type="ECO:0000256" key="17">
    <source>
        <dbReference type="ARBA" id="ARBA00022989"/>
    </source>
</evidence>
<dbReference type="Pfam" id="PF00560">
    <property type="entry name" value="LRR_1"/>
    <property type="match status" value="11"/>
</dbReference>
<keyword evidence="8" id="KW-0597">Phosphoprotein</keyword>
<keyword evidence="13" id="KW-0677">Repeat</keyword>
<evidence type="ECO:0000256" key="8">
    <source>
        <dbReference type="ARBA" id="ARBA00022553"/>
    </source>
</evidence>
<dbReference type="EMBL" id="JAXIOK010000003">
    <property type="protein sequence ID" value="KAK4776055.1"/>
    <property type="molecule type" value="Genomic_DNA"/>
</dbReference>
<keyword evidence="10" id="KW-0808">Transferase</keyword>